<proteinExistence type="predicted"/>
<keyword evidence="3" id="KW-1185">Reference proteome</keyword>
<dbReference type="InterPro" id="IPR050678">
    <property type="entry name" value="DNA_Partitioning_ATPase"/>
</dbReference>
<dbReference type="Pfam" id="PF01656">
    <property type="entry name" value="CbiA"/>
    <property type="match status" value="1"/>
</dbReference>
<protein>
    <recommendedName>
        <fullName evidence="1">CobQ/CobB/MinD/ParA nucleotide binding domain-containing protein</fullName>
    </recommendedName>
</protein>
<gene>
    <name evidence="2" type="ORF">HMPREF0731_2397</name>
</gene>
<dbReference type="SUPFAM" id="SSF52540">
    <property type="entry name" value="P-loop containing nucleoside triphosphate hydrolases"/>
    <property type="match status" value="1"/>
</dbReference>
<dbReference type="HOGENOM" id="CLU_037612_5_2_5"/>
<reference evidence="2 3" key="1">
    <citation type="submission" date="2010-04" db="EMBL/GenBank/DDBJ databases">
        <authorList>
            <person name="Qin X."/>
            <person name="Bachman B."/>
            <person name="Battles P."/>
            <person name="Bell A."/>
            <person name="Bess C."/>
            <person name="Bickham C."/>
            <person name="Chaboub L."/>
            <person name="Chen D."/>
            <person name="Coyle M."/>
            <person name="Deiros D.R."/>
            <person name="Dinh H."/>
            <person name="Forbes L."/>
            <person name="Fowler G."/>
            <person name="Francisco L."/>
            <person name="Fu Q."/>
            <person name="Gubbala S."/>
            <person name="Hale W."/>
            <person name="Han Y."/>
            <person name="Hemphill L."/>
            <person name="Highlander S.K."/>
            <person name="Hirani K."/>
            <person name="Hogues M."/>
            <person name="Jackson L."/>
            <person name="Jakkamsetti A."/>
            <person name="Javaid M."/>
            <person name="Jiang H."/>
            <person name="Korchina V."/>
            <person name="Kovar C."/>
            <person name="Lara F."/>
            <person name="Lee S."/>
            <person name="Mata R."/>
            <person name="Mathew T."/>
            <person name="Moen C."/>
            <person name="Morales K."/>
            <person name="Munidasa M."/>
            <person name="Nazareth L."/>
            <person name="Ngo R."/>
            <person name="Nguyen L."/>
            <person name="Okwuonu G."/>
            <person name="Ongeri F."/>
            <person name="Patil S."/>
            <person name="Petrosino J."/>
            <person name="Pham C."/>
            <person name="Pham P."/>
            <person name="Pu L.-L."/>
            <person name="Puazo M."/>
            <person name="Raj R."/>
            <person name="Reid J."/>
            <person name="Rouhana J."/>
            <person name="Saada N."/>
            <person name="Shang Y."/>
            <person name="Simmons D."/>
            <person name="Thornton R."/>
            <person name="Warren J."/>
            <person name="Weissenberger G."/>
            <person name="Zhang J."/>
            <person name="Zhang L."/>
            <person name="Zhou C."/>
            <person name="Zhu D."/>
            <person name="Muzny D."/>
            <person name="Worley K."/>
            <person name="Gibbs R."/>
        </authorList>
    </citation>
    <scope>NUCLEOTIDE SEQUENCE [LARGE SCALE GENOMIC DNA]</scope>
    <source>
        <strain evidence="2 3">ATCC 49957</strain>
    </source>
</reference>
<dbReference type="Gene3D" id="3.40.50.300">
    <property type="entry name" value="P-loop containing nucleotide triphosphate hydrolases"/>
    <property type="match status" value="1"/>
</dbReference>
<sequence length="232" mass="25298">MPAMARPAAPRLVVFCSPKGGSGKTTFCQNLLPLAAQEGYRALGVDFDPQQTLTKWGRRRLATAEARPEIAGFDVLPADILNDWHAVRQAAQGHDLVIVDMLPSVDHCLPQVLEVCSAADLVVVPSQATMNDADSTGPWLTRLTEMGVKTAAVLNRANEREVFVRALKEQFNRLAPLCPVTVRNLSDAHLGHVDGLSAADNPKSKSRPDFVAVWEYVRREAGFPPRRKGRGA</sequence>
<accession>D5RMT6</accession>
<evidence type="ECO:0000259" key="1">
    <source>
        <dbReference type="Pfam" id="PF01656"/>
    </source>
</evidence>
<feature type="domain" description="CobQ/CobB/MinD/ParA nucleotide binding" evidence="1">
    <location>
        <begin position="13"/>
        <end position="118"/>
    </location>
</feature>
<organism evidence="2 3">
    <name type="scientific">Pseudoroseomonas cervicalis ATCC 49957</name>
    <dbReference type="NCBI Taxonomy" id="525371"/>
    <lineage>
        <taxon>Bacteria</taxon>
        <taxon>Pseudomonadati</taxon>
        <taxon>Pseudomonadota</taxon>
        <taxon>Alphaproteobacteria</taxon>
        <taxon>Acetobacterales</taxon>
        <taxon>Roseomonadaceae</taxon>
        <taxon>Roseomonas</taxon>
    </lineage>
</organism>
<dbReference type="AlphaFoldDB" id="D5RMT6"/>
<evidence type="ECO:0000313" key="2">
    <source>
        <dbReference type="EMBL" id="EFH11383.1"/>
    </source>
</evidence>
<dbReference type="PANTHER" id="PTHR13696">
    <property type="entry name" value="P-LOOP CONTAINING NUCLEOSIDE TRIPHOSPHATE HYDROLASE"/>
    <property type="match status" value="1"/>
</dbReference>
<dbReference type="PANTHER" id="PTHR13696:SF96">
    <property type="entry name" value="COBQ_COBB_MIND_PARA NUCLEOTIDE BINDING DOMAIN-CONTAINING PROTEIN"/>
    <property type="match status" value="1"/>
</dbReference>
<comment type="caution">
    <text evidence="2">The sequence shown here is derived from an EMBL/GenBank/DDBJ whole genome shotgun (WGS) entry which is preliminary data.</text>
</comment>
<dbReference type="CDD" id="cd02042">
    <property type="entry name" value="ParAB_family"/>
    <property type="match status" value="1"/>
</dbReference>
<dbReference type="InterPro" id="IPR002586">
    <property type="entry name" value="CobQ/CobB/MinD/ParA_Nub-bd_dom"/>
</dbReference>
<dbReference type="Proteomes" id="UP000005324">
    <property type="component" value="Unassembled WGS sequence"/>
</dbReference>
<dbReference type="EMBL" id="ADVL01000415">
    <property type="protein sequence ID" value="EFH11383.1"/>
    <property type="molecule type" value="Genomic_DNA"/>
</dbReference>
<dbReference type="InterPro" id="IPR027417">
    <property type="entry name" value="P-loop_NTPase"/>
</dbReference>
<evidence type="ECO:0000313" key="3">
    <source>
        <dbReference type="Proteomes" id="UP000005324"/>
    </source>
</evidence>
<name>D5RMT6_9PROT</name>